<sequence>MIRRLLQSKVRRQRTHQLVSSEWEIQDERHRLQQQIKKWRRDQREIMSKIGDRVAALPSCEVEDERLFLPSDFDVHDHHRYGLEQLVREEMKLREGQAHDALRDLRAAIKYGRTLNQHRKAHVRKQGPATRAKEIIFDARLKQSTQAEKYRAAHAAMVRLGRTDNTFPELKDGDMYTKDTMAPHALGDGSKTEGWIWNVGPLGKMTETEYEDWTKEIDRVQWFRAQADMWRWQEELEILEEEFRRTARAFDRMAFVWKELAGKHTRRGYVAYAHEKSAMYRDMAKECKDKFEAAGGTWPETGTSLTDHIRRARKNLS</sequence>
<dbReference type="InParanoid" id="A0A0C3B1N8"/>
<gene>
    <name evidence="1" type="ORF">PILCRDRAFT_83078</name>
</gene>
<dbReference type="Proteomes" id="UP000054166">
    <property type="component" value="Unassembled WGS sequence"/>
</dbReference>
<evidence type="ECO:0000313" key="2">
    <source>
        <dbReference type="Proteomes" id="UP000054166"/>
    </source>
</evidence>
<dbReference type="OrthoDB" id="3256058at2759"/>
<evidence type="ECO:0000313" key="1">
    <source>
        <dbReference type="EMBL" id="KIM71147.1"/>
    </source>
</evidence>
<name>A0A0C3B1N8_PILCF</name>
<dbReference type="HOGENOM" id="CLU_055847_0_0_1"/>
<proteinExistence type="predicted"/>
<organism evidence="1 2">
    <name type="scientific">Piloderma croceum (strain F 1598)</name>
    <dbReference type="NCBI Taxonomy" id="765440"/>
    <lineage>
        <taxon>Eukaryota</taxon>
        <taxon>Fungi</taxon>
        <taxon>Dikarya</taxon>
        <taxon>Basidiomycota</taxon>
        <taxon>Agaricomycotina</taxon>
        <taxon>Agaricomycetes</taxon>
        <taxon>Agaricomycetidae</taxon>
        <taxon>Atheliales</taxon>
        <taxon>Atheliaceae</taxon>
        <taxon>Piloderma</taxon>
    </lineage>
</organism>
<dbReference type="AlphaFoldDB" id="A0A0C3B1N8"/>
<reference evidence="1 2" key="1">
    <citation type="submission" date="2014-04" db="EMBL/GenBank/DDBJ databases">
        <authorList>
            <consortium name="DOE Joint Genome Institute"/>
            <person name="Kuo A."/>
            <person name="Tarkka M."/>
            <person name="Buscot F."/>
            <person name="Kohler A."/>
            <person name="Nagy L.G."/>
            <person name="Floudas D."/>
            <person name="Copeland A."/>
            <person name="Barry K.W."/>
            <person name="Cichocki N."/>
            <person name="Veneault-Fourrey C."/>
            <person name="LaButti K."/>
            <person name="Lindquist E.A."/>
            <person name="Lipzen A."/>
            <person name="Lundell T."/>
            <person name="Morin E."/>
            <person name="Murat C."/>
            <person name="Sun H."/>
            <person name="Tunlid A."/>
            <person name="Henrissat B."/>
            <person name="Grigoriev I.V."/>
            <person name="Hibbett D.S."/>
            <person name="Martin F."/>
            <person name="Nordberg H.P."/>
            <person name="Cantor M.N."/>
            <person name="Hua S.X."/>
        </authorList>
    </citation>
    <scope>NUCLEOTIDE SEQUENCE [LARGE SCALE GENOMIC DNA]</scope>
    <source>
        <strain evidence="1 2">F 1598</strain>
    </source>
</reference>
<dbReference type="STRING" id="765440.A0A0C3B1N8"/>
<keyword evidence="2" id="KW-1185">Reference proteome</keyword>
<reference evidence="2" key="2">
    <citation type="submission" date="2015-01" db="EMBL/GenBank/DDBJ databases">
        <title>Evolutionary Origins and Diversification of the Mycorrhizal Mutualists.</title>
        <authorList>
            <consortium name="DOE Joint Genome Institute"/>
            <consortium name="Mycorrhizal Genomics Consortium"/>
            <person name="Kohler A."/>
            <person name="Kuo A."/>
            <person name="Nagy L.G."/>
            <person name="Floudas D."/>
            <person name="Copeland A."/>
            <person name="Barry K.W."/>
            <person name="Cichocki N."/>
            <person name="Veneault-Fourrey C."/>
            <person name="LaButti K."/>
            <person name="Lindquist E.A."/>
            <person name="Lipzen A."/>
            <person name="Lundell T."/>
            <person name="Morin E."/>
            <person name="Murat C."/>
            <person name="Riley R."/>
            <person name="Ohm R."/>
            <person name="Sun H."/>
            <person name="Tunlid A."/>
            <person name="Henrissat B."/>
            <person name="Grigoriev I.V."/>
            <person name="Hibbett D.S."/>
            <person name="Martin F."/>
        </authorList>
    </citation>
    <scope>NUCLEOTIDE SEQUENCE [LARGE SCALE GENOMIC DNA]</scope>
    <source>
        <strain evidence="2">F 1598</strain>
    </source>
</reference>
<accession>A0A0C3B1N8</accession>
<dbReference type="EMBL" id="KN833453">
    <property type="protein sequence ID" value="KIM71147.1"/>
    <property type="molecule type" value="Genomic_DNA"/>
</dbReference>
<protein>
    <submittedName>
        <fullName evidence="1">Uncharacterized protein</fullName>
    </submittedName>
</protein>